<dbReference type="AlphaFoldDB" id="A0A7S1GDA2"/>
<accession>A0A7S1GDA2</accession>
<gene>
    <name evidence="2" type="ORF">BSP0115_LOCUS18002</name>
</gene>
<organism evidence="2">
    <name type="scientific">Bicosoecida sp. CB-2014</name>
    <dbReference type="NCBI Taxonomy" id="1486930"/>
    <lineage>
        <taxon>Eukaryota</taxon>
        <taxon>Sar</taxon>
        <taxon>Stramenopiles</taxon>
        <taxon>Bigyra</taxon>
        <taxon>Opalozoa</taxon>
        <taxon>Bicosoecida</taxon>
    </lineage>
</organism>
<keyword evidence="1" id="KW-0732">Signal</keyword>
<proteinExistence type="predicted"/>
<evidence type="ECO:0000313" key="2">
    <source>
        <dbReference type="EMBL" id="CAD8924738.1"/>
    </source>
</evidence>
<evidence type="ECO:0000256" key="1">
    <source>
        <dbReference type="SAM" id="SignalP"/>
    </source>
</evidence>
<feature type="signal peptide" evidence="1">
    <location>
        <begin position="1"/>
        <end position="24"/>
    </location>
</feature>
<protein>
    <submittedName>
        <fullName evidence="2">Uncharacterized protein</fullName>
    </submittedName>
</protein>
<sequence>MASHRAFGVVGVVLVLAFASPSVAQDSFDGQFLLTADATARNASIVAVVYNDFARSASPNDDGGFNPRYAVGQTLDLSPFTCDVADGVEVPIFRAGPATAVVVVAGSTSGADDAAGLHIVTAQFNETAPARVVSSVALDASVASGASYADAIIATTQLDTTGKRMWAVRDGGEVGSFDLATGKWSSSIKLHGTSPGDWLTTAFASKAQDLIVVSVSALNQSAVRSWIVSVGDVSNVTATRFTVPAANYVQIQQEPLRRLNFDPLTGIAWFVRTSVDSMSGGRVANLAGLDVYNTQGGAMNVVGPIEGGGDGWELCADSTTKPCSRINAGSSMWYGLLDPETETDGVAFVTATYPDGKSTTPTQHCFVFDQISDGQGWQVGMSGCFLPDKRVVGVAAA</sequence>
<reference evidence="2" key="1">
    <citation type="submission" date="2021-01" db="EMBL/GenBank/DDBJ databases">
        <authorList>
            <person name="Corre E."/>
            <person name="Pelletier E."/>
            <person name="Niang G."/>
            <person name="Scheremetjew M."/>
            <person name="Finn R."/>
            <person name="Kale V."/>
            <person name="Holt S."/>
            <person name="Cochrane G."/>
            <person name="Meng A."/>
            <person name="Brown T."/>
            <person name="Cohen L."/>
        </authorList>
    </citation>
    <scope>NUCLEOTIDE SEQUENCE</scope>
    <source>
        <strain evidence="2">Ms1</strain>
    </source>
</reference>
<dbReference type="EMBL" id="HBFS01026857">
    <property type="protein sequence ID" value="CAD8924738.1"/>
    <property type="molecule type" value="Transcribed_RNA"/>
</dbReference>
<name>A0A7S1GDA2_9STRA</name>
<feature type="chain" id="PRO_5031454522" evidence="1">
    <location>
        <begin position="25"/>
        <end position="397"/>
    </location>
</feature>